<proteinExistence type="inferred from homology"/>
<evidence type="ECO:0000256" key="2">
    <source>
        <dbReference type="RuleBase" id="RU000461"/>
    </source>
</evidence>
<dbReference type="InterPro" id="IPR036396">
    <property type="entry name" value="Cyt_P450_sf"/>
</dbReference>
<dbReference type="Pfam" id="PF00067">
    <property type="entry name" value="p450"/>
    <property type="match status" value="1"/>
</dbReference>
<dbReference type="Gene3D" id="1.10.630.10">
    <property type="entry name" value="Cytochrome P450"/>
    <property type="match status" value="1"/>
</dbReference>
<gene>
    <name evidence="4" type="ORF">GCM10009863_19850</name>
</gene>
<feature type="compositionally biased region" description="Low complexity" evidence="3">
    <location>
        <begin position="7"/>
        <end position="22"/>
    </location>
</feature>
<dbReference type="InterPro" id="IPR002397">
    <property type="entry name" value="Cyt_P450_B"/>
</dbReference>
<feature type="region of interest" description="Disordered" evidence="3">
    <location>
        <begin position="1"/>
        <end position="28"/>
    </location>
</feature>
<dbReference type="SUPFAM" id="SSF48264">
    <property type="entry name" value="Cytochrome P450"/>
    <property type="match status" value="1"/>
</dbReference>
<dbReference type="InterPro" id="IPR001128">
    <property type="entry name" value="Cyt_P450"/>
</dbReference>
<organism evidence="4 5">
    <name type="scientific">Streptomyces axinellae</name>
    <dbReference type="NCBI Taxonomy" id="552788"/>
    <lineage>
        <taxon>Bacteria</taxon>
        <taxon>Bacillati</taxon>
        <taxon>Actinomycetota</taxon>
        <taxon>Actinomycetes</taxon>
        <taxon>Kitasatosporales</taxon>
        <taxon>Streptomycetaceae</taxon>
        <taxon>Streptomyces</taxon>
    </lineage>
</organism>
<evidence type="ECO:0000256" key="3">
    <source>
        <dbReference type="SAM" id="MobiDB-lite"/>
    </source>
</evidence>
<sequence length="450" mass="48782">MTASHSPLTDDAAPATPEAPALHYPFSTKGDRLAPELTELRTSCPVARVTTNSGGPAWLVTDYELARHVLRDRTFARSVLGESDSPQQDAPILAPELLDAMNHLQAAGLRDEVLRTLGRNQPELPAHWVEQATREGLEAMTGQGGPGDLQHHFAEWVAAKCLCRTLGLPFEDRAWLAERADKDLTMATYSDQELARNWEEIRAYMAAHMAARRPGRPRGLADRLADLNAEPGVRDSGPVTCPLGDLGPGSETGASTGPDSGPDSGEGSGRRSLTERQLSNIVAVLFVSGYEDFAGFLGVAALNLLRHPEAIDAVRSRPESLPQCVEELLRYSVVLGNAIPRFVTRDTGLADASVEAGDLILLSLDAANFDPAAFPDPDTFDPARTPNPHLRFGYGRHHCPGAHLVRRQSETAFRVLLDALPGIRLAVPVTEVRWHPDRMAIMPAALPVTW</sequence>
<keyword evidence="5" id="KW-1185">Reference proteome</keyword>
<evidence type="ECO:0000256" key="1">
    <source>
        <dbReference type="ARBA" id="ARBA00010617"/>
    </source>
</evidence>
<dbReference type="RefSeq" id="WP_344564258.1">
    <property type="nucleotide sequence ID" value="NZ_BAAARJ010000005.1"/>
</dbReference>
<dbReference type="PROSITE" id="PS00086">
    <property type="entry name" value="CYTOCHROME_P450"/>
    <property type="match status" value="1"/>
</dbReference>
<dbReference type="Proteomes" id="UP001501447">
    <property type="component" value="Unassembled WGS sequence"/>
</dbReference>
<keyword evidence="2" id="KW-0560">Oxidoreductase</keyword>
<dbReference type="EMBL" id="BAAARJ010000005">
    <property type="protein sequence ID" value="GAA2606397.1"/>
    <property type="molecule type" value="Genomic_DNA"/>
</dbReference>
<keyword evidence="2" id="KW-0503">Monooxygenase</keyword>
<feature type="compositionally biased region" description="Low complexity" evidence="3">
    <location>
        <begin position="255"/>
        <end position="265"/>
    </location>
</feature>
<dbReference type="PRINTS" id="PR00359">
    <property type="entry name" value="BP450"/>
</dbReference>
<comment type="caution">
    <text evidence="4">The sequence shown here is derived from an EMBL/GenBank/DDBJ whole genome shotgun (WGS) entry which is preliminary data.</text>
</comment>
<keyword evidence="2" id="KW-0408">Iron</keyword>
<protein>
    <submittedName>
        <fullName evidence="4">Cytochrome P450</fullName>
    </submittedName>
</protein>
<dbReference type="InterPro" id="IPR017972">
    <property type="entry name" value="Cyt_P450_CS"/>
</dbReference>
<reference evidence="5" key="1">
    <citation type="journal article" date="2019" name="Int. J. Syst. Evol. Microbiol.">
        <title>The Global Catalogue of Microorganisms (GCM) 10K type strain sequencing project: providing services to taxonomists for standard genome sequencing and annotation.</title>
        <authorList>
            <consortium name="The Broad Institute Genomics Platform"/>
            <consortium name="The Broad Institute Genome Sequencing Center for Infectious Disease"/>
            <person name="Wu L."/>
            <person name="Ma J."/>
        </authorList>
    </citation>
    <scope>NUCLEOTIDE SEQUENCE [LARGE SCALE GENOMIC DNA]</scope>
    <source>
        <strain evidence="5">JCM 16373</strain>
    </source>
</reference>
<name>A0ABP6C7P6_9ACTN</name>
<evidence type="ECO:0000313" key="5">
    <source>
        <dbReference type="Proteomes" id="UP001501447"/>
    </source>
</evidence>
<evidence type="ECO:0000313" key="4">
    <source>
        <dbReference type="EMBL" id="GAA2606397.1"/>
    </source>
</evidence>
<keyword evidence="2" id="KW-0349">Heme</keyword>
<feature type="region of interest" description="Disordered" evidence="3">
    <location>
        <begin position="229"/>
        <end position="273"/>
    </location>
</feature>
<comment type="similarity">
    <text evidence="1 2">Belongs to the cytochrome P450 family.</text>
</comment>
<dbReference type="PANTHER" id="PTHR46696:SF1">
    <property type="entry name" value="CYTOCHROME P450 YJIB-RELATED"/>
    <property type="match status" value="1"/>
</dbReference>
<accession>A0ABP6C7P6</accession>
<dbReference type="PANTHER" id="PTHR46696">
    <property type="entry name" value="P450, PUTATIVE (EUROFUNG)-RELATED"/>
    <property type="match status" value="1"/>
</dbReference>
<keyword evidence="2" id="KW-0479">Metal-binding</keyword>